<proteinExistence type="predicted"/>
<comment type="caution">
    <text evidence="1">The sequence shown here is derived from an EMBL/GenBank/DDBJ whole genome shotgun (WGS) entry which is preliminary data.</text>
</comment>
<dbReference type="OrthoDB" id="2426671at2759"/>
<accession>A0A9N9HSA4</accession>
<dbReference type="AlphaFoldDB" id="A0A9N9HSA4"/>
<reference evidence="1" key="1">
    <citation type="submission" date="2021-06" db="EMBL/GenBank/DDBJ databases">
        <authorList>
            <person name="Kallberg Y."/>
            <person name="Tangrot J."/>
            <person name="Rosling A."/>
        </authorList>
    </citation>
    <scope>NUCLEOTIDE SEQUENCE</scope>
    <source>
        <strain evidence="1">FL966</strain>
    </source>
</reference>
<protein>
    <submittedName>
        <fullName evidence="1">12298_t:CDS:1</fullName>
    </submittedName>
</protein>
<organism evidence="1 2">
    <name type="scientific">Cetraspora pellucida</name>
    <dbReference type="NCBI Taxonomy" id="1433469"/>
    <lineage>
        <taxon>Eukaryota</taxon>
        <taxon>Fungi</taxon>
        <taxon>Fungi incertae sedis</taxon>
        <taxon>Mucoromycota</taxon>
        <taxon>Glomeromycotina</taxon>
        <taxon>Glomeromycetes</taxon>
        <taxon>Diversisporales</taxon>
        <taxon>Gigasporaceae</taxon>
        <taxon>Cetraspora</taxon>
    </lineage>
</organism>
<dbReference type="EMBL" id="CAJVQA010011002">
    <property type="protein sequence ID" value="CAG8703203.1"/>
    <property type="molecule type" value="Genomic_DNA"/>
</dbReference>
<name>A0A9N9HSA4_9GLOM</name>
<dbReference type="PANTHER" id="PTHR46954:SF1">
    <property type="entry name" value="C2H2-TYPE DOMAIN-CONTAINING PROTEIN"/>
    <property type="match status" value="1"/>
</dbReference>
<evidence type="ECO:0000313" key="1">
    <source>
        <dbReference type="EMBL" id="CAG8703203.1"/>
    </source>
</evidence>
<sequence length="365" mass="42141">MSKTPTLSNELTLYPFTFLPFYEYEISPNAAPQKAAYEKIKVAKAKIIEFKSLFNLAMDVSIQHDLSVRIQENKDVINECSKKVDALKQYTNNQARMDGPRRPSMLAQNSDLLENIHDCVEFSEADQKHRKSIIKVRTIIHLKKAFKEKYKLYISKQTLLTYLWPKHSNTFSAKWHHHPAMVQIWSVSQNKKSDHSDSHYCLASVKGARTFVSSFSDYSIIISQDDKAKVPLRILALIPSVYLLINPKDTNDNFHLGHLSIYIWPEYFVSTTAATHIANLILIINSKEYNEFIYTEDKVKPLWILLMDGRSDENPKHLKNIIEYSGIVLPIDHFGAHLNSQGKVIDEELVIKNFHFSGEKLCDIW</sequence>
<keyword evidence="2" id="KW-1185">Reference proteome</keyword>
<dbReference type="PANTHER" id="PTHR46954">
    <property type="entry name" value="C2H2-TYPE DOMAIN-CONTAINING PROTEIN"/>
    <property type="match status" value="1"/>
</dbReference>
<evidence type="ECO:0000313" key="2">
    <source>
        <dbReference type="Proteomes" id="UP000789759"/>
    </source>
</evidence>
<dbReference type="Proteomes" id="UP000789759">
    <property type="component" value="Unassembled WGS sequence"/>
</dbReference>
<gene>
    <name evidence="1" type="ORF">CPELLU_LOCUS11943</name>
</gene>